<evidence type="ECO:0000313" key="1">
    <source>
        <dbReference type="EMBL" id="KAK3081599.1"/>
    </source>
</evidence>
<comment type="caution">
    <text evidence="1">The sequence shown here is derived from an EMBL/GenBank/DDBJ whole genome shotgun (WGS) entry which is preliminary data.</text>
</comment>
<gene>
    <name evidence="1" type="ORF">LTS18_004991</name>
</gene>
<accession>A0ACC3DXP3</accession>
<proteinExistence type="predicted"/>
<dbReference type="Proteomes" id="UP001186974">
    <property type="component" value="Unassembled WGS sequence"/>
</dbReference>
<organism evidence="1 2">
    <name type="scientific">Coniosporium uncinatum</name>
    <dbReference type="NCBI Taxonomy" id="93489"/>
    <lineage>
        <taxon>Eukaryota</taxon>
        <taxon>Fungi</taxon>
        <taxon>Dikarya</taxon>
        <taxon>Ascomycota</taxon>
        <taxon>Pezizomycotina</taxon>
        <taxon>Dothideomycetes</taxon>
        <taxon>Dothideomycetes incertae sedis</taxon>
        <taxon>Coniosporium</taxon>
    </lineage>
</organism>
<dbReference type="EMBL" id="JAWDJW010000118">
    <property type="protein sequence ID" value="KAK3081599.1"/>
    <property type="molecule type" value="Genomic_DNA"/>
</dbReference>
<name>A0ACC3DXP3_9PEZI</name>
<sequence>MRKQFARVSSFKDWMPKRRRSETTSSPVVIKMVQSNGDGSTTVTDAFEVALQDVHNTPLTYSDTRRDILESEQANLWYSSVLKTASEAELQAAFIVWKIREDDRENFFGNRASEAVPGPDTQDLGGQFLTNLERIEKSRLFKIALRMPKGAHLHLHFNAELPPGPLLKRARDVPTMRIRSTQSITTVEDIKDTEIVFSVMPDDTVEADLFSLNYDPEFKKEGSRPWMKWSTFQKVFKDRFDLDAEVWAADKMVLNEEEVYGMQQTTNGVWARFNQGTRAFKGLVNYETIYRWYIGAAIDNMIADRVMYAELRPMLLDKSIPSQDGERKLDLNDQMRIIVEELGKKKRDLESRRELHKFPFGIKIIYCTPRSIPKDVMKRELQDCIKLKLAFPDLICGFDLVGAEDRPNNIGFYAEELQAFTKACEKLDIEIPFLFHAGESLLDTGGSRMPEKSNLYDAVLLNSKRIGHGYSLVNHPMLAYHFREKKICIELCPTSNELLHLCRNVKEHVFPQLLAMGIPCTLNSDNPSVFR</sequence>
<evidence type="ECO:0000313" key="2">
    <source>
        <dbReference type="Proteomes" id="UP001186974"/>
    </source>
</evidence>
<feature type="non-terminal residue" evidence="1">
    <location>
        <position position="531"/>
    </location>
</feature>
<reference evidence="1" key="1">
    <citation type="submission" date="2024-09" db="EMBL/GenBank/DDBJ databases">
        <title>Black Yeasts Isolated from many extreme environments.</title>
        <authorList>
            <person name="Coleine C."/>
            <person name="Stajich J.E."/>
            <person name="Selbmann L."/>
        </authorList>
    </citation>
    <scope>NUCLEOTIDE SEQUENCE</scope>
    <source>
        <strain evidence="1">CCFEE 5737</strain>
    </source>
</reference>
<keyword evidence="2" id="KW-1185">Reference proteome</keyword>
<protein>
    <submittedName>
        <fullName evidence="1">Uncharacterized protein</fullName>
    </submittedName>
</protein>